<dbReference type="EMBL" id="JACRDE010000280">
    <property type="protein sequence ID" value="MBI5249886.1"/>
    <property type="molecule type" value="Genomic_DNA"/>
</dbReference>
<feature type="binding site" evidence="4">
    <location>
        <position position="138"/>
    </location>
    <ligand>
        <name>Zn(2+)</name>
        <dbReference type="ChEBI" id="CHEBI:29105"/>
    </ligand>
</feature>
<dbReference type="CDD" id="cd01407">
    <property type="entry name" value="SIR2-fam"/>
    <property type="match status" value="1"/>
</dbReference>
<keyword evidence="3" id="KW-0520">NAD</keyword>
<dbReference type="SUPFAM" id="SSF52467">
    <property type="entry name" value="DHS-like NAD/FAD-binding domain"/>
    <property type="match status" value="1"/>
</dbReference>
<protein>
    <recommendedName>
        <fullName evidence="1">protein acetyllysine N-acetyltransferase</fullName>
        <ecNumber evidence="1">2.3.1.286</ecNumber>
    </recommendedName>
</protein>
<evidence type="ECO:0000256" key="1">
    <source>
        <dbReference type="ARBA" id="ARBA00012928"/>
    </source>
</evidence>
<name>A0A9D6Z685_9BACT</name>
<dbReference type="Gene3D" id="3.30.1600.10">
    <property type="entry name" value="SIR2/SIRT2 'Small Domain"/>
    <property type="match status" value="1"/>
</dbReference>
<evidence type="ECO:0000259" key="5">
    <source>
        <dbReference type="PROSITE" id="PS50305"/>
    </source>
</evidence>
<dbReference type="InterPro" id="IPR050134">
    <property type="entry name" value="NAD-dep_sirtuin_deacylases"/>
</dbReference>
<evidence type="ECO:0000313" key="6">
    <source>
        <dbReference type="EMBL" id="MBI5249886.1"/>
    </source>
</evidence>
<dbReference type="PANTHER" id="PTHR11085">
    <property type="entry name" value="NAD-DEPENDENT PROTEIN DEACYLASE SIRTUIN-5, MITOCHONDRIAL-RELATED"/>
    <property type="match status" value="1"/>
</dbReference>
<dbReference type="InterPro" id="IPR029035">
    <property type="entry name" value="DHS-like_NAD/FAD-binding_dom"/>
</dbReference>
<dbReference type="AlphaFoldDB" id="A0A9D6Z685"/>
<evidence type="ECO:0000256" key="3">
    <source>
        <dbReference type="ARBA" id="ARBA00023027"/>
    </source>
</evidence>
<feature type="binding site" evidence="4">
    <location>
        <position position="135"/>
    </location>
    <ligand>
        <name>Zn(2+)</name>
        <dbReference type="ChEBI" id="CHEBI:29105"/>
    </ligand>
</feature>
<keyword evidence="4" id="KW-0862">Zinc</keyword>
<dbReference type="PANTHER" id="PTHR11085:SF10">
    <property type="entry name" value="NAD-DEPENDENT PROTEIN DEACYLASE SIRTUIN-5, MITOCHONDRIAL-RELATED"/>
    <property type="match status" value="1"/>
</dbReference>
<dbReference type="Gene3D" id="3.40.50.1220">
    <property type="entry name" value="TPP-binding domain"/>
    <property type="match status" value="1"/>
</dbReference>
<dbReference type="EC" id="2.3.1.286" evidence="1"/>
<sequence length="259" mass="29145">MSDILQRDVTTAAALMRAAQKIVVFTGAGISTESGIPDFRSPGGIWSTYNQDDLTYQRFRSHEKYRKIYWEYDRARYPAMRDAAPNPAHRAVLEIEKSGRLLALITQNIDGLHHKAGSSPEKIYELHGTVREVTCLDCYRRWPREKITEEMDREGIDVPYCQHCGGPLKCATIAFGQSLPPEVLESSFDHARNCDLFLTVGSSLVVQPAAMLPVEAKRKRARLILVNLSSTPYDDIMDVILIGKAAPTMEALMDEFRRG</sequence>
<accession>A0A9D6Z685</accession>
<keyword evidence="2" id="KW-0808">Transferase</keyword>
<dbReference type="PROSITE" id="PS50305">
    <property type="entry name" value="SIRTUIN"/>
    <property type="match status" value="1"/>
</dbReference>
<dbReference type="GO" id="GO:0046872">
    <property type="term" value="F:metal ion binding"/>
    <property type="evidence" value="ECO:0007669"/>
    <property type="project" value="UniProtKB-KW"/>
</dbReference>
<feature type="binding site" evidence="4">
    <location>
        <position position="164"/>
    </location>
    <ligand>
        <name>Zn(2+)</name>
        <dbReference type="ChEBI" id="CHEBI:29105"/>
    </ligand>
</feature>
<dbReference type="Pfam" id="PF02146">
    <property type="entry name" value="SIR2"/>
    <property type="match status" value="1"/>
</dbReference>
<keyword evidence="4" id="KW-0479">Metal-binding</keyword>
<proteinExistence type="predicted"/>
<comment type="caution">
    <text evidence="6">The sequence shown here is derived from an EMBL/GenBank/DDBJ whole genome shotgun (WGS) entry which is preliminary data.</text>
</comment>
<dbReference type="GO" id="GO:0017136">
    <property type="term" value="F:histone deacetylase activity, NAD-dependent"/>
    <property type="evidence" value="ECO:0007669"/>
    <property type="project" value="TreeGrafter"/>
</dbReference>
<organism evidence="6 7">
    <name type="scientific">Desulfomonile tiedjei</name>
    <dbReference type="NCBI Taxonomy" id="2358"/>
    <lineage>
        <taxon>Bacteria</taxon>
        <taxon>Pseudomonadati</taxon>
        <taxon>Thermodesulfobacteriota</taxon>
        <taxon>Desulfomonilia</taxon>
        <taxon>Desulfomonilales</taxon>
        <taxon>Desulfomonilaceae</taxon>
        <taxon>Desulfomonile</taxon>
    </lineage>
</organism>
<gene>
    <name evidence="6" type="ORF">HY912_10365</name>
</gene>
<dbReference type="InterPro" id="IPR026590">
    <property type="entry name" value="Ssirtuin_cat_dom"/>
</dbReference>
<feature type="domain" description="Deacetylase sirtuin-type" evidence="5">
    <location>
        <begin position="2"/>
        <end position="259"/>
    </location>
</feature>
<evidence type="ECO:0000313" key="7">
    <source>
        <dbReference type="Proteomes" id="UP000807825"/>
    </source>
</evidence>
<dbReference type="Proteomes" id="UP000807825">
    <property type="component" value="Unassembled WGS sequence"/>
</dbReference>
<evidence type="ECO:0000256" key="2">
    <source>
        <dbReference type="ARBA" id="ARBA00022679"/>
    </source>
</evidence>
<feature type="binding site" evidence="4">
    <location>
        <position position="161"/>
    </location>
    <ligand>
        <name>Zn(2+)</name>
        <dbReference type="ChEBI" id="CHEBI:29105"/>
    </ligand>
</feature>
<dbReference type="GO" id="GO:0070403">
    <property type="term" value="F:NAD+ binding"/>
    <property type="evidence" value="ECO:0007669"/>
    <property type="project" value="InterPro"/>
</dbReference>
<dbReference type="InterPro" id="IPR026591">
    <property type="entry name" value="Sirtuin_cat_small_dom_sf"/>
</dbReference>
<reference evidence="6" key="1">
    <citation type="submission" date="2020-07" db="EMBL/GenBank/DDBJ databases">
        <title>Huge and variable diversity of episymbiotic CPR bacteria and DPANN archaea in groundwater ecosystems.</title>
        <authorList>
            <person name="He C.Y."/>
            <person name="Keren R."/>
            <person name="Whittaker M."/>
            <person name="Farag I.F."/>
            <person name="Doudna J."/>
            <person name="Cate J.H.D."/>
            <person name="Banfield J.F."/>
        </authorList>
    </citation>
    <scope>NUCLEOTIDE SEQUENCE</scope>
    <source>
        <strain evidence="6">NC_groundwater_1664_Pr3_B-0.1um_52_9</strain>
    </source>
</reference>
<feature type="active site" description="Proton acceptor" evidence="4">
    <location>
        <position position="127"/>
    </location>
</feature>
<evidence type="ECO:0000256" key="4">
    <source>
        <dbReference type="PROSITE-ProRule" id="PRU00236"/>
    </source>
</evidence>
<dbReference type="InterPro" id="IPR003000">
    <property type="entry name" value="Sirtuin"/>
</dbReference>